<feature type="domain" description="HTH araC/xylS-type" evidence="3">
    <location>
        <begin position="201"/>
        <end position="299"/>
    </location>
</feature>
<dbReference type="InterPro" id="IPR009594">
    <property type="entry name" value="Tscrpt_reg_HTH_AraC_N"/>
</dbReference>
<organism evidence="4 5">
    <name type="scientific">Streptomyces avermitilis</name>
    <dbReference type="NCBI Taxonomy" id="33903"/>
    <lineage>
        <taxon>Bacteria</taxon>
        <taxon>Bacillati</taxon>
        <taxon>Actinomycetota</taxon>
        <taxon>Actinomycetes</taxon>
        <taxon>Kitasatosporales</taxon>
        <taxon>Streptomycetaceae</taxon>
        <taxon>Streptomyces</taxon>
    </lineage>
</organism>
<dbReference type="AlphaFoldDB" id="A0A4D4MUL4"/>
<dbReference type="SUPFAM" id="SSF46689">
    <property type="entry name" value="Homeodomain-like"/>
    <property type="match status" value="2"/>
</dbReference>
<dbReference type="InterPro" id="IPR009057">
    <property type="entry name" value="Homeodomain-like_sf"/>
</dbReference>
<dbReference type="STRING" id="33903.AQJ43_34120"/>
<name>A0A4D4MUL4_STRAX</name>
<protein>
    <submittedName>
        <fullName evidence="4">AraC family transcriptional regulator</fullName>
    </submittedName>
</protein>
<keyword evidence="2" id="KW-0804">Transcription</keyword>
<dbReference type="Gene3D" id="1.10.10.60">
    <property type="entry name" value="Homeodomain-like"/>
    <property type="match status" value="2"/>
</dbReference>
<evidence type="ECO:0000259" key="3">
    <source>
        <dbReference type="PROSITE" id="PS01124"/>
    </source>
</evidence>
<reference evidence="4 5" key="1">
    <citation type="submission" date="2019-04" db="EMBL/GenBank/DDBJ databases">
        <title>Draft genome sequences of Streptomyces avermitilis ATCC 31267.</title>
        <authorList>
            <person name="Komaki H."/>
            <person name="Tamura T."/>
            <person name="Hosoyama A."/>
        </authorList>
    </citation>
    <scope>NUCLEOTIDE SEQUENCE [LARGE SCALE GENOMIC DNA]</scope>
    <source>
        <strain evidence="4 5">ATCC 31267</strain>
    </source>
</reference>
<dbReference type="EMBL" id="BJHY01000001">
    <property type="protein sequence ID" value="GDY75872.1"/>
    <property type="molecule type" value="Genomic_DNA"/>
</dbReference>
<dbReference type="GO" id="GO:0003700">
    <property type="term" value="F:DNA-binding transcription factor activity"/>
    <property type="evidence" value="ECO:0007669"/>
    <property type="project" value="InterPro"/>
</dbReference>
<accession>A0A4D4MUL4</accession>
<evidence type="ECO:0000256" key="1">
    <source>
        <dbReference type="ARBA" id="ARBA00023015"/>
    </source>
</evidence>
<proteinExistence type="predicted"/>
<evidence type="ECO:0000256" key="2">
    <source>
        <dbReference type="ARBA" id="ARBA00023163"/>
    </source>
</evidence>
<dbReference type="PROSITE" id="PS01124">
    <property type="entry name" value="HTH_ARAC_FAMILY_2"/>
    <property type="match status" value="1"/>
</dbReference>
<dbReference type="Pfam" id="PF06719">
    <property type="entry name" value="AraC_N"/>
    <property type="match status" value="1"/>
</dbReference>
<dbReference type="Proteomes" id="UP000299211">
    <property type="component" value="Unassembled WGS sequence"/>
</dbReference>
<dbReference type="PANTHER" id="PTHR43436:SF1">
    <property type="entry name" value="TRANSCRIPTIONAL REGULATORY PROTEIN"/>
    <property type="match status" value="1"/>
</dbReference>
<comment type="caution">
    <text evidence="4">The sequence shown here is derived from an EMBL/GenBank/DDBJ whole genome shotgun (WGS) entry which is preliminary data.</text>
</comment>
<dbReference type="GO" id="GO:0043565">
    <property type="term" value="F:sequence-specific DNA binding"/>
    <property type="evidence" value="ECO:0007669"/>
    <property type="project" value="InterPro"/>
</dbReference>
<gene>
    <name evidence="4" type="ORF">SAV31267_053570</name>
</gene>
<dbReference type="Pfam" id="PF12833">
    <property type="entry name" value="HTH_18"/>
    <property type="match status" value="1"/>
</dbReference>
<dbReference type="SMART" id="SM00342">
    <property type="entry name" value="HTH_ARAC"/>
    <property type="match status" value="1"/>
</dbReference>
<evidence type="ECO:0000313" key="5">
    <source>
        <dbReference type="Proteomes" id="UP000299211"/>
    </source>
</evidence>
<dbReference type="InterPro" id="IPR018060">
    <property type="entry name" value="HTH_AraC"/>
</dbReference>
<sequence length="318" mass="34302">MPEHVPEHLPDRLGGLDSLAAAIARHNEGLWSDSAVPRLTLVALDELIAPVDLLYAPMICFIADGAKRTLAGDRSWVTGRGDMFLNSLVLPVTCTFEQAPYRSAVLHLDGRLLADLLLELDGTDPLPLPRPGAPGAQVTASMTPALLDAVTRWVRLLDTPDDIRPLASRIEAEILYRLLAGPLGPILRQYTLADSGAARVRVAAAYISTHYAEPLSIATIAATAHMSPATLHRHFKAATGMSPLRFQKLLRLQEARRQLVAGNTTAAVVAEAVGYASATQFNREYRRTYGLPPGQDASLLRGRLTEARGGLTETREAG</sequence>
<evidence type="ECO:0000313" key="4">
    <source>
        <dbReference type="EMBL" id="GDY75872.1"/>
    </source>
</evidence>
<dbReference type="PANTHER" id="PTHR43436">
    <property type="entry name" value="ARAC-FAMILY TRANSCRIPTIONAL REGULATOR"/>
    <property type="match status" value="1"/>
</dbReference>
<keyword evidence="1" id="KW-0805">Transcription regulation</keyword>